<dbReference type="InterPro" id="IPR026276">
    <property type="entry name" value="Baseplate_GpP"/>
</dbReference>
<evidence type="ECO:0000313" key="4">
    <source>
        <dbReference type="EMBL" id="PKR50760.1"/>
    </source>
</evidence>
<accession>A0A2N3KJS1</accession>
<evidence type="ECO:0000259" key="1">
    <source>
        <dbReference type="Pfam" id="PF21683"/>
    </source>
</evidence>
<dbReference type="AlphaFoldDB" id="A0A2N3KJS1"/>
<evidence type="ECO:0000259" key="3">
    <source>
        <dbReference type="Pfam" id="PF22255"/>
    </source>
</evidence>
<dbReference type="Pfam" id="PF22255">
    <property type="entry name" value="Gp44-like_2nd"/>
    <property type="match status" value="1"/>
</dbReference>
<dbReference type="InterPro" id="IPR049354">
    <property type="entry name" value="GpP-like_N"/>
</dbReference>
<dbReference type="PIRSF" id="PIRSF004440">
    <property type="entry name" value="GpP"/>
    <property type="match status" value="1"/>
</dbReference>
<proteinExistence type="predicted"/>
<gene>
    <name evidence="4" type="ORF">COO20_20190</name>
</gene>
<protein>
    <recommendedName>
        <fullName evidence="6">Phage tail protein</fullName>
    </recommendedName>
</protein>
<reference evidence="4 5" key="1">
    <citation type="submission" date="2017-09" db="EMBL/GenBank/DDBJ databases">
        <title>Biodiversity and function of Thalassospira species in the particle-attached aromatic-hydrocarbon-degrading consortia from the surface seawater of the South China Sea.</title>
        <authorList>
            <person name="Dong C."/>
            <person name="Liu R."/>
            <person name="Shao Z."/>
        </authorList>
    </citation>
    <scope>NUCLEOTIDE SEQUENCE [LARGE SCALE GENOMIC DNA]</scope>
    <source>
        <strain evidence="4 5">CSC1P2</strain>
    </source>
</reference>
<comment type="caution">
    <text evidence="4">The sequence shown here is derived from an EMBL/GenBank/DDBJ whole genome shotgun (WGS) entry which is preliminary data.</text>
</comment>
<dbReference type="Proteomes" id="UP000233597">
    <property type="component" value="Unassembled WGS sequence"/>
</dbReference>
<dbReference type="RefSeq" id="WP_101269864.1">
    <property type="nucleotide sequence ID" value="NZ_NWTK01000015.1"/>
</dbReference>
<dbReference type="Gene3D" id="3.55.50.10">
    <property type="entry name" value="Baseplate protein-like domains"/>
    <property type="match status" value="1"/>
</dbReference>
<dbReference type="InterPro" id="IPR053982">
    <property type="entry name" value="Gp44/GpP-like_C"/>
</dbReference>
<evidence type="ECO:0000259" key="2">
    <source>
        <dbReference type="Pfam" id="PF21929"/>
    </source>
</evidence>
<dbReference type="EMBL" id="NWTK01000015">
    <property type="protein sequence ID" value="PKR50760.1"/>
    <property type="molecule type" value="Genomic_DNA"/>
</dbReference>
<feature type="domain" description="Baseplate hub protein gp44-like N-terminal" evidence="1">
    <location>
        <begin position="8"/>
        <end position="85"/>
    </location>
</feature>
<dbReference type="SUPFAM" id="SSF69279">
    <property type="entry name" value="Phage tail proteins"/>
    <property type="match status" value="2"/>
</dbReference>
<sequence length="365" mass="39531">MNDEKPEILLDGVIYNDWQKCAINLSISNIADDFAVTATEFRPDHGGALKAVVRYGRETILTGHIETIDISTVPDQEGVRLSGRSNSGDLVDCSAIVPGGELRKLTLLEAVRVLCKPFGIAVRALVDTGAAFDKIKIEQGESVSQVMDRLCRERAFIAWSDGDGGIALGRPGWGRAQTSLRMRFTNGGQLRRDNNIIELSSTLTLSNRFDRLIMRSQAATSDTDFGLSAAQPEATARDDAVARYRPKILTSDGAGTAADLQKRVDWEVARRVGKSTSVSYTVKGWRQVEGGDLWRPGLLVSVVDEQTNINGDMLITAVSLTLDEDEGGYQARLALEPPAAWLPAPTISKAAGGAQYEALRRAARG</sequence>
<dbReference type="Pfam" id="PF21929">
    <property type="entry name" value="GpP_4th"/>
    <property type="match status" value="1"/>
</dbReference>
<dbReference type="InterPro" id="IPR053981">
    <property type="entry name" value="Gp44/GpP-like_2nd"/>
</dbReference>
<organism evidence="4 5">
    <name type="scientific">Thalassospira marina</name>
    <dbReference type="NCBI Taxonomy" id="2048283"/>
    <lineage>
        <taxon>Bacteria</taxon>
        <taxon>Pseudomonadati</taxon>
        <taxon>Pseudomonadota</taxon>
        <taxon>Alphaproteobacteria</taxon>
        <taxon>Rhodospirillales</taxon>
        <taxon>Thalassospiraceae</taxon>
        <taxon>Thalassospira</taxon>
    </lineage>
</organism>
<feature type="domain" description="Baseplate hub protein gp44/GpP-like second" evidence="3">
    <location>
        <begin position="88"/>
        <end position="170"/>
    </location>
</feature>
<dbReference type="Gene3D" id="3.30.1920.10">
    <property type="entry name" value="Baseplate protein-like domains - 2 layer sandwich fold"/>
    <property type="match status" value="1"/>
</dbReference>
<dbReference type="InterPro" id="IPR023399">
    <property type="entry name" value="Baseplate-like_2-layer_sand"/>
</dbReference>
<evidence type="ECO:0008006" key="6">
    <source>
        <dbReference type="Google" id="ProtNLM"/>
    </source>
</evidence>
<dbReference type="Gene3D" id="2.30.300.10">
    <property type="entry name" value="Baseplate protein-like domain - beta roll fold"/>
    <property type="match status" value="1"/>
</dbReference>
<feature type="domain" description="Baseplate hub protein gp44/GpP-like C-terminal" evidence="2">
    <location>
        <begin position="257"/>
        <end position="343"/>
    </location>
</feature>
<dbReference type="Pfam" id="PF21683">
    <property type="entry name" value="GpP-like_1st"/>
    <property type="match status" value="1"/>
</dbReference>
<name>A0A2N3KJS1_9PROT</name>
<evidence type="ECO:0000313" key="5">
    <source>
        <dbReference type="Proteomes" id="UP000233597"/>
    </source>
</evidence>
<dbReference type="OrthoDB" id="9016931at2"/>